<evidence type="ECO:0000313" key="2">
    <source>
        <dbReference type="EMBL" id="KAF3840413.1"/>
    </source>
</evidence>
<proteinExistence type="predicted"/>
<protein>
    <submittedName>
        <fullName evidence="2">Uncharacterized protein</fullName>
    </submittedName>
</protein>
<reference evidence="2 3" key="1">
    <citation type="submission" date="2020-03" db="EMBL/GenBank/DDBJ databases">
        <title>Dissostichus mawsoni Genome sequencing and assembly.</title>
        <authorList>
            <person name="Park H."/>
        </authorList>
    </citation>
    <scope>NUCLEOTIDE SEQUENCE [LARGE SCALE GENOMIC DNA]</scope>
    <source>
        <strain evidence="2">DM0001</strain>
        <tissue evidence="2">Muscle</tissue>
    </source>
</reference>
<feature type="compositionally biased region" description="Low complexity" evidence="1">
    <location>
        <begin position="176"/>
        <end position="196"/>
    </location>
</feature>
<dbReference type="Proteomes" id="UP000518266">
    <property type="component" value="Unassembled WGS sequence"/>
</dbReference>
<dbReference type="AlphaFoldDB" id="A0A7J5XUF3"/>
<name>A0A7J5XUF3_DISMA</name>
<dbReference type="EMBL" id="JAAKFY010000021">
    <property type="protein sequence ID" value="KAF3840413.1"/>
    <property type="molecule type" value="Genomic_DNA"/>
</dbReference>
<comment type="caution">
    <text evidence="2">The sequence shown here is derived from an EMBL/GenBank/DDBJ whole genome shotgun (WGS) entry which is preliminary data.</text>
</comment>
<organism evidence="2 3">
    <name type="scientific">Dissostichus mawsoni</name>
    <name type="common">Antarctic cod</name>
    <dbReference type="NCBI Taxonomy" id="36200"/>
    <lineage>
        <taxon>Eukaryota</taxon>
        <taxon>Metazoa</taxon>
        <taxon>Chordata</taxon>
        <taxon>Craniata</taxon>
        <taxon>Vertebrata</taxon>
        <taxon>Euteleostomi</taxon>
        <taxon>Actinopterygii</taxon>
        <taxon>Neopterygii</taxon>
        <taxon>Teleostei</taxon>
        <taxon>Neoteleostei</taxon>
        <taxon>Acanthomorphata</taxon>
        <taxon>Eupercaria</taxon>
        <taxon>Perciformes</taxon>
        <taxon>Notothenioidei</taxon>
        <taxon>Nototheniidae</taxon>
        <taxon>Dissostichus</taxon>
    </lineage>
</organism>
<accession>A0A7J5XUF3</accession>
<evidence type="ECO:0000313" key="3">
    <source>
        <dbReference type="Proteomes" id="UP000518266"/>
    </source>
</evidence>
<evidence type="ECO:0000256" key="1">
    <source>
        <dbReference type="SAM" id="MobiDB-lite"/>
    </source>
</evidence>
<keyword evidence="3" id="KW-1185">Reference proteome</keyword>
<dbReference type="OrthoDB" id="1431934at2759"/>
<feature type="region of interest" description="Disordered" evidence="1">
    <location>
        <begin position="176"/>
        <end position="198"/>
    </location>
</feature>
<sequence length="224" mass="23424">MIRRSHHVLNPDGPSGALSPHPGSPSPSPIHHLTPSPSPIPLQHLPPHVRDRLPGSGSPLAPPPSPSVEMSLEKHQQFGGGLGSDRDLQSTASSISLPSVKKAPKKKRFSLASLFRLRGREPKSGRQRSRELQYPGPIGLVGVDGIASIESIHSEMCNDKHSAFFSVAGAGAASAAASTSSASGPSSSTTTSSSSSKVGVRWRQIYWSARCAFCSTPGRASLTS</sequence>
<gene>
    <name evidence="2" type="ORF">F7725_019130</name>
</gene>
<feature type="region of interest" description="Disordered" evidence="1">
    <location>
        <begin position="1"/>
        <end position="102"/>
    </location>
</feature>